<feature type="region of interest" description="Disordered" evidence="8">
    <location>
        <begin position="140"/>
        <end position="220"/>
    </location>
</feature>
<evidence type="ECO:0000256" key="7">
    <source>
        <dbReference type="RuleBase" id="RU003879"/>
    </source>
</evidence>
<reference evidence="10" key="1">
    <citation type="submission" date="2013-11" db="EMBL/GenBank/DDBJ databases">
        <authorList>
            <person name="GENOMES U."/>
        </authorList>
    </citation>
    <scope>NUCLEOTIDE SEQUENCE</scope>
    <source>
        <strain evidence="10">MVT06</strain>
    </source>
</reference>
<evidence type="ECO:0000313" key="10">
    <source>
        <dbReference type="EMBL" id="CDP79440.1"/>
    </source>
</evidence>
<evidence type="ECO:0000256" key="5">
    <source>
        <dbReference type="ARBA" id="ARBA00022989"/>
    </source>
</evidence>
<reference evidence="10" key="2">
    <citation type="submission" date="2014-05" db="EMBL/GenBank/DDBJ databases">
        <title>Genome sequencing of Bartonella spp. isolated from human blood.</title>
        <authorList>
            <person name="Raoult D."/>
        </authorList>
    </citation>
    <scope>NUCLEOTIDE SEQUENCE</scope>
    <source>
        <strain evidence="10">MVT06</strain>
    </source>
</reference>
<feature type="compositionally biased region" description="Basic and acidic residues" evidence="8">
    <location>
        <begin position="142"/>
        <end position="173"/>
    </location>
</feature>
<dbReference type="GO" id="GO:0015031">
    <property type="term" value="P:protein transport"/>
    <property type="evidence" value="ECO:0007669"/>
    <property type="project" value="UniProtKB-KW"/>
</dbReference>
<dbReference type="AlphaFoldDB" id="A0A024LPY3"/>
<dbReference type="InterPro" id="IPR003400">
    <property type="entry name" value="ExbD"/>
</dbReference>
<dbReference type="PANTHER" id="PTHR30558">
    <property type="entry name" value="EXBD MEMBRANE COMPONENT OF PMF-DRIVEN MACROMOLECULE IMPORT SYSTEM"/>
    <property type="match status" value="1"/>
</dbReference>
<dbReference type="PANTHER" id="PTHR30558:SF9">
    <property type="entry name" value="BIOPOLYMER TRANSPORT PROTEIN EXBD"/>
    <property type="match status" value="1"/>
</dbReference>
<evidence type="ECO:0000256" key="4">
    <source>
        <dbReference type="ARBA" id="ARBA00022692"/>
    </source>
</evidence>
<keyword evidence="6 9" id="KW-0472">Membrane</keyword>
<keyword evidence="7" id="KW-0813">Transport</keyword>
<evidence type="ECO:0000256" key="3">
    <source>
        <dbReference type="ARBA" id="ARBA00022475"/>
    </source>
</evidence>
<accession>A0A024LPY3</accession>
<feature type="transmembrane region" description="Helical" evidence="9">
    <location>
        <begin position="28"/>
        <end position="49"/>
    </location>
</feature>
<dbReference type="Pfam" id="PF02472">
    <property type="entry name" value="ExbD"/>
    <property type="match status" value="1"/>
</dbReference>
<proteinExistence type="inferred from homology"/>
<dbReference type="EMBL" id="HG977194">
    <property type="protein sequence ID" value="CDP79440.1"/>
    <property type="molecule type" value="Genomic_DNA"/>
</dbReference>
<organism evidence="10">
    <name type="scientific">Bartonella schoenbuchensis</name>
    <dbReference type="NCBI Taxonomy" id="165694"/>
    <lineage>
        <taxon>Bacteria</taxon>
        <taxon>Pseudomonadati</taxon>
        <taxon>Pseudomonadota</taxon>
        <taxon>Alphaproteobacteria</taxon>
        <taxon>Hyphomicrobiales</taxon>
        <taxon>Bartonellaceae</taxon>
        <taxon>Bartonella</taxon>
    </lineage>
</organism>
<evidence type="ECO:0000256" key="9">
    <source>
        <dbReference type="SAM" id="Phobius"/>
    </source>
</evidence>
<sequence length="220" mass="23544">MKTDYHNEYEGDDFQVQSEINVTPFIDVVLVLLIVFMVAAPLATSVISVQLPSVTKTPVSQPDKPLYITLQKDHSFYVGDTLVEEGEFIEILSGETQENLETKILIQADEEIDYGRVVNVLDQLQAAGYTKIGLVGMHKTLNHGEGRNGREENRGDRGNNGDGENRGNGDNNDKGGGNSEGDSNGSSNGEGGNRGNGGNNGEGDSGGSKEPAADTTFSHE</sequence>
<evidence type="ECO:0000256" key="6">
    <source>
        <dbReference type="ARBA" id="ARBA00023136"/>
    </source>
</evidence>
<comment type="similarity">
    <text evidence="2 7">Belongs to the ExbD/TolR family.</text>
</comment>
<dbReference type="GO" id="GO:0005886">
    <property type="term" value="C:plasma membrane"/>
    <property type="evidence" value="ECO:0007669"/>
    <property type="project" value="UniProtKB-SubCell"/>
</dbReference>
<feature type="compositionally biased region" description="Gly residues" evidence="8">
    <location>
        <begin position="188"/>
        <end position="206"/>
    </location>
</feature>
<keyword evidence="4 7" id="KW-0812">Transmembrane</keyword>
<evidence type="ECO:0000256" key="1">
    <source>
        <dbReference type="ARBA" id="ARBA00004162"/>
    </source>
</evidence>
<name>A0A024LPY3_9HYPH</name>
<keyword evidence="5 9" id="KW-1133">Transmembrane helix</keyword>
<evidence type="ECO:0000256" key="8">
    <source>
        <dbReference type="SAM" id="MobiDB-lite"/>
    </source>
</evidence>
<keyword evidence="7" id="KW-0653">Protein transport</keyword>
<dbReference type="Gene3D" id="3.30.420.270">
    <property type="match status" value="1"/>
</dbReference>
<evidence type="ECO:0000256" key="2">
    <source>
        <dbReference type="ARBA" id="ARBA00005811"/>
    </source>
</evidence>
<gene>
    <name evidence="10" type="primary">exbD</name>
    <name evidence="10" type="ORF">BN1046_00334</name>
</gene>
<dbReference type="GO" id="GO:0022857">
    <property type="term" value="F:transmembrane transporter activity"/>
    <property type="evidence" value="ECO:0007669"/>
    <property type="project" value="InterPro"/>
</dbReference>
<keyword evidence="3" id="KW-1003">Cell membrane</keyword>
<comment type="subcellular location">
    <subcellularLocation>
        <location evidence="1">Cell membrane</location>
        <topology evidence="1">Single-pass membrane protein</topology>
    </subcellularLocation>
    <subcellularLocation>
        <location evidence="7">Cell membrane</location>
        <topology evidence="7">Single-pass type II membrane protein</topology>
    </subcellularLocation>
</comment>
<protein>
    <submittedName>
        <fullName evidence="10">Biopolymer transport protein ExbD</fullName>
    </submittedName>
</protein>